<dbReference type="Proteomes" id="UP001281410">
    <property type="component" value="Unassembled WGS sequence"/>
</dbReference>
<reference evidence="2" key="1">
    <citation type="journal article" date="2023" name="Plant J.">
        <title>Genome sequences and population genomics provide insights into the demographic history, inbreeding, and mutation load of two 'living fossil' tree species of Dipteronia.</title>
        <authorList>
            <person name="Feng Y."/>
            <person name="Comes H.P."/>
            <person name="Chen J."/>
            <person name="Zhu S."/>
            <person name="Lu R."/>
            <person name="Zhang X."/>
            <person name="Li P."/>
            <person name="Qiu J."/>
            <person name="Olsen K.M."/>
            <person name="Qiu Y."/>
        </authorList>
    </citation>
    <scope>NUCLEOTIDE SEQUENCE</scope>
    <source>
        <strain evidence="2">NBL</strain>
    </source>
</reference>
<dbReference type="InterPro" id="IPR004332">
    <property type="entry name" value="Transposase_MuDR"/>
</dbReference>
<keyword evidence="3" id="KW-1185">Reference proteome</keyword>
<dbReference type="PANTHER" id="PTHR31973:SF187">
    <property type="entry name" value="MUTATOR TRANSPOSASE MUDRA PROTEIN"/>
    <property type="match status" value="1"/>
</dbReference>
<dbReference type="PANTHER" id="PTHR31973">
    <property type="entry name" value="POLYPROTEIN, PUTATIVE-RELATED"/>
    <property type="match status" value="1"/>
</dbReference>
<feature type="domain" description="Transposase MuDR plant" evidence="1">
    <location>
        <begin position="33"/>
        <end position="90"/>
    </location>
</feature>
<evidence type="ECO:0000259" key="1">
    <source>
        <dbReference type="Pfam" id="PF03108"/>
    </source>
</evidence>
<protein>
    <recommendedName>
        <fullName evidence="1">Transposase MuDR plant domain-containing protein</fullName>
    </recommendedName>
</protein>
<dbReference type="Pfam" id="PF03108">
    <property type="entry name" value="DBD_Tnp_Mut"/>
    <property type="match status" value="1"/>
</dbReference>
<organism evidence="2 3">
    <name type="scientific">Dipteronia sinensis</name>
    <dbReference type="NCBI Taxonomy" id="43782"/>
    <lineage>
        <taxon>Eukaryota</taxon>
        <taxon>Viridiplantae</taxon>
        <taxon>Streptophyta</taxon>
        <taxon>Embryophyta</taxon>
        <taxon>Tracheophyta</taxon>
        <taxon>Spermatophyta</taxon>
        <taxon>Magnoliopsida</taxon>
        <taxon>eudicotyledons</taxon>
        <taxon>Gunneridae</taxon>
        <taxon>Pentapetalae</taxon>
        <taxon>rosids</taxon>
        <taxon>malvids</taxon>
        <taxon>Sapindales</taxon>
        <taxon>Sapindaceae</taxon>
        <taxon>Hippocastanoideae</taxon>
        <taxon>Acereae</taxon>
        <taxon>Dipteronia</taxon>
    </lineage>
</organism>
<evidence type="ECO:0000313" key="3">
    <source>
        <dbReference type="Proteomes" id="UP001281410"/>
    </source>
</evidence>
<accession>A0AAE0A0K9</accession>
<comment type="caution">
    <text evidence="2">The sequence shown here is derived from an EMBL/GenBank/DDBJ whole genome shotgun (WGS) entry which is preliminary data.</text>
</comment>
<sequence>MTSRWTIPRSGLYSIQLIRSKDLFEDQGDQGQLYKGQIFKDRQTLRKVVGLYALEERFEYKVRRSSHTRFATTCRIKGCEWVITAGKLKNGTYWHVKSFVKEHTCGDSGNYNIDFKRVSSYVIGELFARKFADLGCTICPKDIISEFRDEHGINLSYNKAYRSKTCALHKAFGDPWESFKMLPSFFYMLE</sequence>
<gene>
    <name evidence="2" type="ORF">Dsin_021462</name>
</gene>
<dbReference type="EMBL" id="JANJYJ010000007">
    <property type="protein sequence ID" value="KAK3198047.1"/>
    <property type="molecule type" value="Genomic_DNA"/>
</dbReference>
<name>A0AAE0A0K9_9ROSI</name>
<dbReference type="AlphaFoldDB" id="A0AAE0A0K9"/>
<evidence type="ECO:0000313" key="2">
    <source>
        <dbReference type="EMBL" id="KAK3198047.1"/>
    </source>
</evidence>
<proteinExistence type="predicted"/>